<accession>A0A382D179</accession>
<organism evidence="1">
    <name type="scientific">marine metagenome</name>
    <dbReference type="NCBI Taxonomy" id="408172"/>
    <lineage>
        <taxon>unclassified sequences</taxon>
        <taxon>metagenomes</taxon>
        <taxon>ecological metagenomes</taxon>
    </lineage>
</organism>
<evidence type="ECO:0008006" key="2">
    <source>
        <dbReference type="Google" id="ProtNLM"/>
    </source>
</evidence>
<proteinExistence type="predicted"/>
<sequence length="105" mass="12015">LPNDLAHPVALFHVPILDAGTSITEMFELGHAESGVSIGIESYEWEFHQALREELEYDITGKVTAAERINTETQTYDRIQFRFDLTDRGQAVASTIVTWRYRRTT</sequence>
<dbReference type="EMBL" id="UINC01037159">
    <property type="protein sequence ID" value="SVB32236.1"/>
    <property type="molecule type" value="Genomic_DNA"/>
</dbReference>
<feature type="non-terminal residue" evidence="1">
    <location>
        <position position="1"/>
    </location>
</feature>
<evidence type="ECO:0000313" key="1">
    <source>
        <dbReference type="EMBL" id="SVB32236.1"/>
    </source>
</evidence>
<reference evidence="1" key="1">
    <citation type="submission" date="2018-05" db="EMBL/GenBank/DDBJ databases">
        <authorList>
            <person name="Lanie J.A."/>
            <person name="Ng W.-L."/>
            <person name="Kazmierczak K.M."/>
            <person name="Andrzejewski T.M."/>
            <person name="Davidsen T.M."/>
            <person name="Wayne K.J."/>
            <person name="Tettelin H."/>
            <person name="Glass J.I."/>
            <person name="Rusch D."/>
            <person name="Podicherti R."/>
            <person name="Tsui H.-C.T."/>
            <person name="Winkler M.E."/>
        </authorList>
    </citation>
    <scope>NUCLEOTIDE SEQUENCE</scope>
</reference>
<name>A0A382D179_9ZZZZ</name>
<gene>
    <name evidence="1" type="ORF">METZ01_LOCUS185090</name>
</gene>
<dbReference type="AlphaFoldDB" id="A0A382D179"/>
<protein>
    <recommendedName>
        <fullName evidence="2">N-terminal of MaoC-like dehydratase domain-containing protein</fullName>
    </recommendedName>
</protein>